<evidence type="ECO:0000256" key="2">
    <source>
        <dbReference type="ARBA" id="ARBA00022448"/>
    </source>
</evidence>
<accession>A0A4Q7NJS7</accession>
<dbReference type="Gene3D" id="1.10.3720.10">
    <property type="entry name" value="MetI-like"/>
    <property type="match status" value="1"/>
</dbReference>
<dbReference type="GO" id="GO:0005886">
    <property type="term" value="C:plasma membrane"/>
    <property type="evidence" value="ECO:0007669"/>
    <property type="project" value="UniProtKB-SubCell"/>
</dbReference>
<dbReference type="PROSITE" id="PS50928">
    <property type="entry name" value="ABC_TM1"/>
    <property type="match status" value="1"/>
</dbReference>
<dbReference type="Proteomes" id="UP000292445">
    <property type="component" value="Unassembled WGS sequence"/>
</dbReference>
<dbReference type="GO" id="GO:0055085">
    <property type="term" value="P:transmembrane transport"/>
    <property type="evidence" value="ECO:0007669"/>
    <property type="project" value="InterPro"/>
</dbReference>
<comment type="similarity">
    <text evidence="7">Belongs to the binding-protein-dependent transport system permease family.</text>
</comment>
<keyword evidence="5 7" id="KW-1133">Transmembrane helix</keyword>
<keyword evidence="10" id="KW-1185">Reference proteome</keyword>
<gene>
    <name evidence="9" type="ORF">EV675_1359</name>
</gene>
<organism evidence="9 10">
    <name type="scientific">Pigmentiphaga kullae</name>
    <dbReference type="NCBI Taxonomy" id="151784"/>
    <lineage>
        <taxon>Bacteria</taxon>
        <taxon>Pseudomonadati</taxon>
        <taxon>Pseudomonadota</taxon>
        <taxon>Betaproteobacteria</taxon>
        <taxon>Burkholderiales</taxon>
        <taxon>Alcaligenaceae</taxon>
        <taxon>Pigmentiphaga</taxon>
    </lineage>
</organism>
<dbReference type="InterPro" id="IPR000515">
    <property type="entry name" value="MetI-like"/>
</dbReference>
<dbReference type="PANTHER" id="PTHR43163">
    <property type="entry name" value="DIPEPTIDE TRANSPORT SYSTEM PERMEASE PROTEIN DPPB-RELATED"/>
    <property type="match status" value="1"/>
</dbReference>
<dbReference type="InterPro" id="IPR035906">
    <property type="entry name" value="MetI-like_sf"/>
</dbReference>
<evidence type="ECO:0000256" key="1">
    <source>
        <dbReference type="ARBA" id="ARBA00004651"/>
    </source>
</evidence>
<dbReference type="CDD" id="cd06261">
    <property type="entry name" value="TM_PBP2"/>
    <property type="match status" value="1"/>
</dbReference>
<evidence type="ECO:0000313" key="9">
    <source>
        <dbReference type="EMBL" id="RZS85335.1"/>
    </source>
</evidence>
<comment type="caution">
    <text evidence="9">The sequence shown here is derived from an EMBL/GenBank/DDBJ whole genome shotgun (WGS) entry which is preliminary data.</text>
</comment>
<dbReference type="Pfam" id="PF00528">
    <property type="entry name" value="BPD_transp_1"/>
    <property type="match status" value="1"/>
</dbReference>
<evidence type="ECO:0000256" key="4">
    <source>
        <dbReference type="ARBA" id="ARBA00022692"/>
    </source>
</evidence>
<reference evidence="9 10" key="1">
    <citation type="submission" date="2019-02" db="EMBL/GenBank/DDBJ databases">
        <title>Genomic Encyclopedia of Type Strains, Phase IV (KMG-IV): sequencing the most valuable type-strain genomes for metagenomic binning, comparative biology and taxonomic classification.</title>
        <authorList>
            <person name="Goeker M."/>
        </authorList>
    </citation>
    <scope>NUCLEOTIDE SEQUENCE [LARGE SCALE GENOMIC DNA]</scope>
    <source>
        <strain evidence="9 10">K24</strain>
    </source>
</reference>
<name>A0A4Q7NJS7_9BURK</name>
<protein>
    <submittedName>
        <fullName evidence="9">Peptide/nickel transport system permease protein</fullName>
    </submittedName>
</protein>
<feature type="transmembrane region" description="Helical" evidence="7">
    <location>
        <begin position="177"/>
        <end position="197"/>
    </location>
</feature>
<feature type="transmembrane region" description="Helical" evidence="7">
    <location>
        <begin position="281"/>
        <end position="307"/>
    </location>
</feature>
<comment type="subcellular location">
    <subcellularLocation>
        <location evidence="1 7">Cell membrane</location>
        <topology evidence="1 7">Multi-pass membrane protein</topology>
    </subcellularLocation>
</comment>
<dbReference type="InterPro" id="IPR045621">
    <property type="entry name" value="BPD_transp_1_N"/>
</dbReference>
<evidence type="ECO:0000256" key="6">
    <source>
        <dbReference type="ARBA" id="ARBA00023136"/>
    </source>
</evidence>
<dbReference type="RefSeq" id="WP_130356560.1">
    <property type="nucleotide sequence ID" value="NZ_SGXC01000001.1"/>
</dbReference>
<dbReference type="EMBL" id="SGXC01000001">
    <property type="protein sequence ID" value="RZS85335.1"/>
    <property type="molecule type" value="Genomic_DNA"/>
</dbReference>
<evidence type="ECO:0000259" key="8">
    <source>
        <dbReference type="PROSITE" id="PS50928"/>
    </source>
</evidence>
<feature type="transmembrane region" description="Helical" evidence="7">
    <location>
        <begin position="239"/>
        <end position="261"/>
    </location>
</feature>
<feature type="transmembrane region" description="Helical" evidence="7">
    <location>
        <begin position="99"/>
        <end position="119"/>
    </location>
</feature>
<dbReference type="PANTHER" id="PTHR43163:SF6">
    <property type="entry name" value="DIPEPTIDE TRANSPORT SYSTEM PERMEASE PROTEIN DPPB-RELATED"/>
    <property type="match status" value="1"/>
</dbReference>
<keyword evidence="4 7" id="KW-0812">Transmembrane</keyword>
<proteinExistence type="inferred from homology"/>
<evidence type="ECO:0000256" key="7">
    <source>
        <dbReference type="RuleBase" id="RU363032"/>
    </source>
</evidence>
<keyword evidence="6 7" id="KW-0472">Membrane</keyword>
<dbReference type="SUPFAM" id="SSF161098">
    <property type="entry name" value="MetI-like"/>
    <property type="match status" value="1"/>
</dbReference>
<dbReference type="Pfam" id="PF19300">
    <property type="entry name" value="BPD_transp_1_N"/>
    <property type="match status" value="1"/>
</dbReference>
<keyword evidence="3" id="KW-1003">Cell membrane</keyword>
<feature type="transmembrane region" description="Helical" evidence="7">
    <location>
        <begin position="131"/>
        <end position="157"/>
    </location>
</feature>
<dbReference type="OrthoDB" id="9803623at2"/>
<feature type="domain" description="ABC transmembrane type-1" evidence="8">
    <location>
        <begin position="95"/>
        <end position="304"/>
    </location>
</feature>
<dbReference type="AlphaFoldDB" id="A0A4Q7NJS7"/>
<evidence type="ECO:0000313" key="10">
    <source>
        <dbReference type="Proteomes" id="UP000292445"/>
    </source>
</evidence>
<feature type="transmembrane region" description="Helical" evidence="7">
    <location>
        <begin position="9"/>
        <end position="29"/>
    </location>
</feature>
<keyword evidence="2 7" id="KW-0813">Transport</keyword>
<evidence type="ECO:0000256" key="5">
    <source>
        <dbReference type="ARBA" id="ARBA00022989"/>
    </source>
</evidence>
<evidence type="ECO:0000256" key="3">
    <source>
        <dbReference type="ARBA" id="ARBA00022475"/>
    </source>
</evidence>
<sequence>MISVLIEKAVGAVALLVIVSLMAFGLSALSPRHPEVHRLGADAPESAVREVRHELGLDRPLAAQFVEWAGGAVRGDLGRSYVSDTSVAEEIAVRAPRTLSMVALAIAIACALGLALGVSSALARRPATRRCLAVFTGLVQAVPGFWLGILLVTLFALQLGWLPATGYVPASVSVQGWLQSILLPSIALGLPSTAAIARQLRGALAGELGEDYVRNAVAQGFDRMHIVLRHALRNAMGPAITIIGFQVVVKLSTVVVVERVFAIDGLGTLALDAVFRGDTPVLLGCVMTFALIVVVVNLFVDLAYTWINPRTRAA</sequence>